<feature type="domain" description="RING-type" evidence="9">
    <location>
        <begin position="40"/>
        <end position="80"/>
    </location>
</feature>
<dbReference type="Pfam" id="PF13765">
    <property type="entry name" value="PRY"/>
    <property type="match status" value="1"/>
</dbReference>
<reference evidence="12" key="1">
    <citation type="thesis" date="2021" institute="BYU ScholarsArchive" country="Provo, UT, USA">
        <title>Applications of and Algorithms for Genome Assembly and Genomic Analyses with an Emphasis on Marine Teleosts.</title>
        <authorList>
            <person name="Pickett B.D."/>
        </authorList>
    </citation>
    <scope>NUCLEOTIDE SEQUENCE</scope>
    <source>
        <strain evidence="12">HI-2016</strain>
    </source>
</reference>
<feature type="domain" description="B30.2/SPRY" evidence="11">
    <location>
        <begin position="297"/>
        <end position="489"/>
    </location>
</feature>
<keyword evidence="5 7" id="KW-0863">Zinc-finger</keyword>
<dbReference type="SUPFAM" id="SSF57845">
    <property type="entry name" value="B-box zinc-binding domain"/>
    <property type="match status" value="1"/>
</dbReference>
<protein>
    <recommendedName>
        <fullName evidence="14">Zinc-binding protein A33-like</fullName>
    </recommendedName>
</protein>
<name>A0A8T2NDD4_9TELE</name>
<evidence type="ECO:0000256" key="5">
    <source>
        <dbReference type="ARBA" id="ARBA00022771"/>
    </source>
</evidence>
<sequence>MGVTPRDTALAQREGERERGGKKGGMASRHGNALEDELCCPVCGHILREPVVLSCTHRFCKACLEGSWGPNGASRECPLCCRRSSLDQLLVSAVLERACQALRTEKRLRDPEACGQHGEKLTLFCLDELLPVCDACQYTPNHKAHRLYGLEEAAQDCKEELKNALVPLQEKLNLFNKAKLNYDLTADHIKSQAKHTERQIQEEFEKLHKFLREEEEARIAILKKEEADKSEMIQQKMGGMDKEIAYITNSIRDIKQELRSEDIAFLQNYRATITRTWNTVKDPEMASGALIDVAKHLGNLKYNIWEKMQEIIQYTPVTLDPNTSADCFMVSEDLTVVQSYKERFRLPDNPERFDISAEMLGSEGFSSGRHSWEVDVRGNTYWVIGIAKDSINRKGKHVLTPAEGFWTIRLRNGEYKACSAPWLPLNMAREPEVIRITLDMDRGKVSFHDPRERAPLFTFTDIISPRVFPYFCTACKLHPLRILPRRLSVTHEHHGA</sequence>
<dbReference type="PRINTS" id="PR01407">
    <property type="entry name" value="BUTYPHLNCDUF"/>
</dbReference>
<keyword evidence="4" id="KW-0479">Metal-binding</keyword>
<dbReference type="SMART" id="SM00184">
    <property type="entry name" value="RING"/>
    <property type="match status" value="1"/>
</dbReference>
<evidence type="ECO:0000256" key="4">
    <source>
        <dbReference type="ARBA" id="ARBA00022723"/>
    </source>
</evidence>
<dbReference type="Gene3D" id="2.60.120.920">
    <property type="match status" value="1"/>
</dbReference>
<dbReference type="Pfam" id="PF00097">
    <property type="entry name" value="zf-C3HC4"/>
    <property type="match status" value="1"/>
</dbReference>
<dbReference type="OrthoDB" id="6105938at2759"/>
<comment type="similarity">
    <text evidence="2">Belongs to the TRIM/RBCC family.</text>
</comment>
<dbReference type="InterPro" id="IPR001870">
    <property type="entry name" value="B30.2/SPRY"/>
</dbReference>
<accession>A0A8T2NDD4</accession>
<dbReference type="InterPro" id="IPR043136">
    <property type="entry name" value="B30.2/SPRY_sf"/>
</dbReference>
<evidence type="ECO:0000259" key="10">
    <source>
        <dbReference type="PROSITE" id="PS50119"/>
    </source>
</evidence>
<dbReference type="InterPro" id="IPR003877">
    <property type="entry name" value="SPRY_dom"/>
</dbReference>
<evidence type="ECO:0000256" key="6">
    <source>
        <dbReference type="ARBA" id="ARBA00022833"/>
    </source>
</evidence>
<dbReference type="CDD" id="cd12893">
    <property type="entry name" value="SPRY_PRY_TRIM35"/>
    <property type="match status" value="1"/>
</dbReference>
<dbReference type="InterPro" id="IPR013083">
    <property type="entry name" value="Znf_RING/FYVE/PHD"/>
</dbReference>
<dbReference type="EMBL" id="JAFBMS010000079">
    <property type="protein sequence ID" value="KAG9337836.1"/>
    <property type="molecule type" value="Genomic_DNA"/>
</dbReference>
<evidence type="ECO:0000313" key="12">
    <source>
        <dbReference type="EMBL" id="KAG9337836.1"/>
    </source>
</evidence>
<dbReference type="Gene3D" id="3.30.160.60">
    <property type="entry name" value="Classic Zinc Finger"/>
    <property type="match status" value="1"/>
</dbReference>
<dbReference type="SUPFAM" id="SSF57850">
    <property type="entry name" value="RING/U-box"/>
    <property type="match status" value="1"/>
</dbReference>
<comment type="subcellular location">
    <subcellularLocation>
        <location evidence="1">Cytoplasm</location>
    </subcellularLocation>
</comment>
<dbReference type="SMART" id="SM00589">
    <property type="entry name" value="PRY"/>
    <property type="match status" value="1"/>
</dbReference>
<dbReference type="Pfam" id="PF00643">
    <property type="entry name" value="zf-B_box"/>
    <property type="match status" value="1"/>
</dbReference>
<evidence type="ECO:0000256" key="7">
    <source>
        <dbReference type="PROSITE-ProRule" id="PRU00024"/>
    </source>
</evidence>
<dbReference type="PROSITE" id="PS00518">
    <property type="entry name" value="ZF_RING_1"/>
    <property type="match status" value="1"/>
</dbReference>
<dbReference type="Proteomes" id="UP000824540">
    <property type="component" value="Unassembled WGS sequence"/>
</dbReference>
<keyword evidence="6" id="KW-0862">Zinc</keyword>
<gene>
    <name evidence="12" type="ORF">JZ751_027487</name>
</gene>
<dbReference type="FunFam" id="2.60.120.920:FF:000004">
    <property type="entry name" value="Butyrophilin subfamily 1 member A1"/>
    <property type="match status" value="1"/>
</dbReference>
<dbReference type="SMART" id="SM00449">
    <property type="entry name" value="SPRY"/>
    <property type="match status" value="1"/>
</dbReference>
<evidence type="ECO:0008006" key="14">
    <source>
        <dbReference type="Google" id="ProtNLM"/>
    </source>
</evidence>
<dbReference type="InterPro" id="IPR017907">
    <property type="entry name" value="Znf_RING_CS"/>
</dbReference>
<feature type="region of interest" description="Disordered" evidence="8">
    <location>
        <begin position="1"/>
        <end position="29"/>
    </location>
</feature>
<dbReference type="InterPro" id="IPR013320">
    <property type="entry name" value="ConA-like_dom_sf"/>
</dbReference>
<evidence type="ECO:0000259" key="9">
    <source>
        <dbReference type="PROSITE" id="PS50089"/>
    </source>
</evidence>
<keyword evidence="3" id="KW-0963">Cytoplasm</keyword>
<feature type="domain" description="B box-type" evidence="10">
    <location>
        <begin position="109"/>
        <end position="150"/>
    </location>
</feature>
<dbReference type="InterPro" id="IPR003879">
    <property type="entry name" value="Butyrophylin_SPRY"/>
</dbReference>
<dbReference type="Gene3D" id="3.30.40.10">
    <property type="entry name" value="Zinc/RING finger domain, C3HC4 (zinc finger)"/>
    <property type="match status" value="1"/>
</dbReference>
<dbReference type="PROSITE" id="PS50089">
    <property type="entry name" value="ZF_RING_2"/>
    <property type="match status" value="1"/>
</dbReference>
<keyword evidence="13" id="KW-1185">Reference proteome</keyword>
<dbReference type="SUPFAM" id="SSF49899">
    <property type="entry name" value="Concanavalin A-like lectins/glucanases"/>
    <property type="match status" value="1"/>
</dbReference>
<dbReference type="InterPro" id="IPR000315">
    <property type="entry name" value="Znf_B-box"/>
</dbReference>
<evidence type="ECO:0000256" key="1">
    <source>
        <dbReference type="ARBA" id="ARBA00004496"/>
    </source>
</evidence>
<evidence type="ECO:0000256" key="8">
    <source>
        <dbReference type="SAM" id="MobiDB-lite"/>
    </source>
</evidence>
<dbReference type="PROSITE" id="PS50188">
    <property type="entry name" value="B302_SPRY"/>
    <property type="match status" value="1"/>
</dbReference>
<dbReference type="PANTHER" id="PTHR24103">
    <property type="entry name" value="E3 UBIQUITIN-PROTEIN LIGASE TRIM"/>
    <property type="match status" value="1"/>
</dbReference>
<evidence type="ECO:0000259" key="11">
    <source>
        <dbReference type="PROSITE" id="PS50188"/>
    </source>
</evidence>
<dbReference type="InterPro" id="IPR050143">
    <property type="entry name" value="TRIM/RBCC"/>
</dbReference>
<dbReference type="GO" id="GO:0005737">
    <property type="term" value="C:cytoplasm"/>
    <property type="evidence" value="ECO:0007669"/>
    <property type="project" value="UniProtKB-SubCell"/>
</dbReference>
<dbReference type="InterPro" id="IPR006574">
    <property type="entry name" value="PRY"/>
</dbReference>
<comment type="caution">
    <text evidence="12">The sequence shown here is derived from an EMBL/GenBank/DDBJ whole genome shotgun (WGS) entry which is preliminary data.</text>
</comment>
<organism evidence="12 13">
    <name type="scientific">Albula glossodonta</name>
    <name type="common">roundjaw bonefish</name>
    <dbReference type="NCBI Taxonomy" id="121402"/>
    <lineage>
        <taxon>Eukaryota</taxon>
        <taxon>Metazoa</taxon>
        <taxon>Chordata</taxon>
        <taxon>Craniata</taxon>
        <taxon>Vertebrata</taxon>
        <taxon>Euteleostomi</taxon>
        <taxon>Actinopterygii</taxon>
        <taxon>Neopterygii</taxon>
        <taxon>Teleostei</taxon>
        <taxon>Albuliformes</taxon>
        <taxon>Albulidae</taxon>
        <taxon>Albula</taxon>
    </lineage>
</organism>
<dbReference type="GO" id="GO:0008270">
    <property type="term" value="F:zinc ion binding"/>
    <property type="evidence" value="ECO:0007669"/>
    <property type="project" value="UniProtKB-KW"/>
</dbReference>
<dbReference type="InterPro" id="IPR001841">
    <property type="entry name" value="Znf_RING"/>
</dbReference>
<proteinExistence type="inferred from homology"/>
<evidence type="ECO:0000256" key="3">
    <source>
        <dbReference type="ARBA" id="ARBA00022490"/>
    </source>
</evidence>
<dbReference type="AlphaFoldDB" id="A0A8T2NDD4"/>
<evidence type="ECO:0000313" key="13">
    <source>
        <dbReference type="Proteomes" id="UP000824540"/>
    </source>
</evidence>
<evidence type="ECO:0000256" key="2">
    <source>
        <dbReference type="ARBA" id="ARBA00008518"/>
    </source>
</evidence>
<dbReference type="PROSITE" id="PS50119">
    <property type="entry name" value="ZF_BBOX"/>
    <property type="match status" value="1"/>
</dbReference>
<dbReference type="InterPro" id="IPR018957">
    <property type="entry name" value="Znf_C3HC4_RING-type"/>
</dbReference>
<dbReference type="Pfam" id="PF00622">
    <property type="entry name" value="SPRY"/>
    <property type="match status" value="1"/>
</dbReference>